<keyword evidence="2 6" id="KW-0489">Methyltransferase</keyword>
<evidence type="ECO:0000313" key="8">
    <source>
        <dbReference type="EMBL" id="OII77094.1"/>
    </source>
</evidence>
<dbReference type="GO" id="GO:0035242">
    <property type="term" value="F:protein-arginine omega-N asymmetric methyltransferase activity"/>
    <property type="evidence" value="ECO:0007669"/>
    <property type="project" value="UniProtKB-EC"/>
</dbReference>
<dbReference type="GeneID" id="92366260"/>
<dbReference type="InterPro" id="IPR025799">
    <property type="entry name" value="Arg_MeTrfase"/>
</dbReference>
<dbReference type="FunFam" id="3.40.50.150:FF:000003">
    <property type="entry name" value="Blast:Protein arginine N-methyltransferase 1"/>
    <property type="match status" value="1"/>
</dbReference>
<keyword evidence="4 6" id="KW-0949">S-adenosyl-L-methionine</keyword>
<evidence type="ECO:0000313" key="9">
    <source>
        <dbReference type="Proteomes" id="UP000186804"/>
    </source>
</evidence>
<keyword evidence="3 6" id="KW-0808">Transferase</keyword>
<gene>
    <name evidence="8" type="ORF">cand_020760</name>
</gene>
<dbReference type="Gene3D" id="3.40.50.150">
    <property type="entry name" value="Vaccinia Virus protein VP39"/>
    <property type="match status" value="1"/>
</dbReference>
<keyword evidence="9" id="KW-1185">Reference proteome</keyword>
<dbReference type="PANTHER" id="PTHR11006:SF4">
    <property type="entry name" value="PROTEIN ARGININE N-METHYLTRANSFERASE 7"/>
    <property type="match status" value="1"/>
</dbReference>
<dbReference type="AlphaFoldDB" id="A0A1J4MSE1"/>
<dbReference type="InterPro" id="IPR029063">
    <property type="entry name" value="SAM-dependent_MTases_sf"/>
</dbReference>
<evidence type="ECO:0000256" key="1">
    <source>
        <dbReference type="ARBA" id="ARBA00011925"/>
    </source>
</evidence>
<proteinExistence type="predicted"/>
<dbReference type="GO" id="GO:0032259">
    <property type="term" value="P:methylation"/>
    <property type="evidence" value="ECO:0007669"/>
    <property type="project" value="UniProtKB-KW"/>
</dbReference>
<dbReference type="OrthoDB" id="7848332at2759"/>
<dbReference type="PANTHER" id="PTHR11006">
    <property type="entry name" value="PROTEIN ARGININE N-METHYLTRANSFERASE"/>
    <property type="match status" value="1"/>
</dbReference>
<dbReference type="PROSITE" id="PS51678">
    <property type="entry name" value="SAM_MT_PRMT"/>
    <property type="match status" value="1"/>
</dbReference>
<evidence type="ECO:0000256" key="3">
    <source>
        <dbReference type="ARBA" id="ARBA00022679"/>
    </source>
</evidence>
<dbReference type="CDD" id="cd02440">
    <property type="entry name" value="AdoMet_MTases"/>
    <property type="match status" value="1"/>
</dbReference>
<dbReference type="Proteomes" id="UP000186804">
    <property type="component" value="Unassembled WGS sequence"/>
</dbReference>
<evidence type="ECO:0000259" key="7">
    <source>
        <dbReference type="Pfam" id="PF22528"/>
    </source>
</evidence>
<reference evidence="8 9" key="1">
    <citation type="submission" date="2016-10" db="EMBL/GenBank/DDBJ databases">
        <title>Reductive evolution of mitochondrial metabolism and differential evolution of invasion-related proteins in Cryptosporidium.</title>
        <authorList>
            <person name="Liu S."/>
            <person name="Roellig D.M."/>
            <person name="Guo Y."/>
            <person name="Li N."/>
            <person name="Frace M.A."/>
            <person name="Tang K."/>
            <person name="Zhang L."/>
            <person name="Feng Y."/>
            <person name="Xiao L."/>
        </authorList>
    </citation>
    <scope>NUCLEOTIDE SEQUENCE [LARGE SCALE GENOMIC DNA]</scope>
    <source>
        <strain evidence="8">30847</strain>
    </source>
</reference>
<feature type="domain" description="Protein arginine N-methyltransferase" evidence="7">
    <location>
        <begin position="148"/>
        <end position="254"/>
    </location>
</feature>
<dbReference type="RefSeq" id="XP_067068940.1">
    <property type="nucleotide sequence ID" value="XM_067212306.1"/>
</dbReference>
<name>A0A1J4MSE1_9CRYT</name>
<evidence type="ECO:0000256" key="4">
    <source>
        <dbReference type="ARBA" id="ARBA00022691"/>
    </source>
</evidence>
<evidence type="ECO:0000256" key="5">
    <source>
        <dbReference type="ARBA" id="ARBA00049303"/>
    </source>
</evidence>
<feature type="domain" description="Protein arginine N-methyltransferase" evidence="7">
    <location>
        <begin position="284"/>
        <end position="335"/>
    </location>
</feature>
<dbReference type="InterPro" id="IPR055135">
    <property type="entry name" value="PRMT_dom"/>
</dbReference>
<dbReference type="SUPFAM" id="SSF53335">
    <property type="entry name" value="S-adenosyl-L-methionine-dependent methyltransferases"/>
    <property type="match status" value="1"/>
</dbReference>
<evidence type="ECO:0000256" key="6">
    <source>
        <dbReference type="PROSITE-ProRule" id="PRU01015"/>
    </source>
</evidence>
<accession>A0A1J4MSE1</accession>
<dbReference type="GO" id="GO:0042054">
    <property type="term" value="F:histone methyltransferase activity"/>
    <property type="evidence" value="ECO:0007669"/>
    <property type="project" value="TreeGrafter"/>
</dbReference>
<protein>
    <recommendedName>
        <fullName evidence="1">type I protein arginine methyltransferase</fullName>
        <ecNumber evidence="1">2.1.1.319</ecNumber>
    </recommendedName>
</protein>
<organism evidence="8 9">
    <name type="scientific">Cryptosporidium andersoni</name>
    <dbReference type="NCBI Taxonomy" id="117008"/>
    <lineage>
        <taxon>Eukaryota</taxon>
        <taxon>Sar</taxon>
        <taxon>Alveolata</taxon>
        <taxon>Apicomplexa</taxon>
        <taxon>Conoidasida</taxon>
        <taxon>Coccidia</taxon>
        <taxon>Eucoccidiorida</taxon>
        <taxon>Eimeriorina</taxon>
        <taxon>Cryptosporidiidae</taxon>
        <taxon>Cryptosporidium</taxon>
    </lineage>
</organism>
<dbReference type="EC" id="2.1.1.319" evidence="1"/>
<dbReference type="Pfam" id="PF22528">
    <property type="entry name" value="PRMT_C"/>
    <property type="match status" value="2"/>
</dbReference>
<evidence type="ECO:0000256" key="2">
    <source>
        <dbReference type="ARBA" id="ARBA00022603"/>
    </source>
</evidence>
<comment type="catalytic activity">
    <reaction evidence="5">
        <text>L-arginyl-[protein] + S-adenosyl-L-methionine = N(omega)-methyl-L-arginyl-[protein] + S-adenosyl-L-homocysteine + H(+)</text>
        <dbReference type="Rhea" id="RHEA:48100"/>
        <dbReference type="Rhea" id="RHEA-COMP:10532"/>
        <dbReference type="Rhea" id="RHEA-COMP:11990"/>
        <dbReference type="ChEBI" id="CHEBI:15378"/>
        <dbReference type="ChEBI" id="CHEBI:29965"/>
        <dbReference type="ChEBI" id="CHEBI:57856"/>
        <dbReference type="ChEBI" id="CHEBI:59789"/>
        <dbReference type="ChEBI" id="CHEBI:65280"/>
    </reaction>
    <physiologicalReaction direction="left-to-right" evidence="5">
        <dbReference type="Rhea" id="RHEA:48101"/>
    </physiologicalReaction>
</comment>
<sequence length="348" mass="40190">MDKYINGYSDVLVHHLMLKDDERTRSYMEAIENCRELLENKIVLDVGCGTGILSLFAARNGAKKVYAIECSETFYLAKRIVEDNDMSSKIQVIYGIIEEVELPIKKVDIIVSEWMGFYLLHEGMLDSVIYARDKWLDKNNGLIFPCLATIYISLAGIPEFWNTNFESFDNFYGFDFSALKKTLLSTYLNVPSIISISDEAVKNSSVEKVFFLNLYKINRQDLDDLKRVVIIKVTDTIEQVHGFAFWFDVQFPSKSEAERNMQRNEAQILCNYDQLILNTELYCYKEVVVLSTSPYSKATHWKQSILLLPSPLKANKNLNLTCKVSMNRNRNESHRFYSISVDVIDTNE</sequence>
<dbReference type="Pfam" id="PF06325">
    <property type="entry name" value="PrmA"/>
    <property type="match status" value="1"/>
</dbReference>
<dbReference type="Gene3D" id="2.70.160.11">
    <property type="entry name" value="Hnrnp arginine n-methyltransferase1"/>
    <property type="match status" value="1"/>
</dbReference>
<dbReference type="VEuPathDB" id="CryptoDB:cand_020760"/>
<dbReference type="EMBL" id="LRBS01000045">
    <property type="protein sequence ID" value="OII77094.1"/>
    <property type="molecule type" value="Genomic_DNA"/>
</dbReference>
<comment type="caution">
    <text evidence="8">The sequence shown here is derived from an EMBL/GenBank/DDBJ whole genome shotgun (WGS) entry which is preliminary data.</text>
</comment>